<evidence type="ECO:0000256" key="1">
    <source>
        <dbReference type="SAM" id="MobiDB-lite"/>
    </source>
</evidence>
<accession>A0A382TR55</accession>
<protein>
    <recommendedName>
        <fullName evidence="2">Transposase IS4-like domain-containing protein</fullName>
    </recommendedName>
</protein>
<dbReference type="GO" id="GO:0004803">
    <property type="term" value="F:transposase activity"/>
    <property type="evidence" value="ECO:0007669"/>
    <property type="project" value="InterPro"/>
</dbReference>
<dbReference type="GO" id="GO:0003677">
    <property type="term" value="F:DNA binding"/>
    <property type="evidence" value="ECO:0007669"/>
    <property type="project" value="InterPro"/>
</dbReference>
<dbReference type="AlphaFoldDB" id="A0A382TR55"/>
<sequence>KAQRNFTDPESKIMKTSNKGFDQCGNAQAVANEQQILIAADVTDQANDVRQTVPMTDQAIDHPGEAGVTENLGAFTADTGYFSEENMEALDSNERIEDVFIATGRQKHNDKVPDSPKGRPPKNLTAKEKMARRNRTKKGRAE</sequence>
<feature type="domain" description="Transposase IS4-like" evidence="2">
    <location>
        <begin position="13"/>
        <end position="131"/>
    </location>
</feature>
<feature type="compositionally biased region" description="Basic residues" evidence="1">
    <location>
        <begin position="132"/>
        <end position="142"/>
    </location>
</feature>
<dbReference type="Pfam" id="PF01609">
    <property type="entry name" value="DDE_Tnp_1"/>
    <property type="match status" value="1"/>
</dbReference>
<dbReference type="PANTHER" id="PTHR33408:SF2">
    <property type="entry name" value="TRANSPOSASE DDE DOMAIN-CONTAINING PROTEIN"/>
    <property type="match status" value="1"/>
</dbReference>
<organism evidence="3">
    <name type="scientific">marine metagenome</name>
    <dbReference type="NCBI Taxonomy" id="408172"/>
    <lineage>
        <taxon>unclassified sequences</taxon>
        <taxon>metagenomes</taxon>
        <taxon>ecological metagenomes</taxon>
    </lineage>
</organism>
<dbReference type="EMBL" id="UINC01138549">
    <property type="protein sequence ID" value="SVD24564.1"/>
    <property type="molecule type" value="Genomic_DNA"/>
</dbReference>
<name>A0A382TR55_9ZZZZ</name>
<evidence type="ECO:0000313" key="3">
    <source>
        <dbReference type="EMBL" id="SVD24564.1"/>
    </source>
</evidence>
<gene>
    <name evidence="3" type="ORF">METZ01_LOCUS377418</name>
</gene>
<dbReference type="PANTHER" id="PTHR33408">
    <property type="entry name" value="TRANSPOSASE"/>
    <property type="match status" value="1"/>
</dbReference>
<proteinExistence type="predicted"/>
<dbReference type="InterPro" id="IPR002559">
    <property type="entry name" value="Transposase_11"/>
</dbReference>
<feature type="compositionally biased region" description="Basic and acidic residues" evidence="1">
    <location>
        <begin position="107"/>
        <end position="117"/>
    </location>
</feature>
<feature type="region of interest" description="Disordered" evidence="1">
    <location>
        <begin position="103"/>
        <end position="142"/>
    </location>
</feature>
<reference evidence="3" key="1">
    <citation type="submission" date="2018-05" db="EMBL/GenBank/DDBJ databases">
        <authorList>
            <person name="Lanie J.A."/>
            <person name="Ng W.-L."/>
            <person name="Kazmierczak K.M."/>
            <person name="Andrzejewski T.M."/>
            <person name="Davidsen T.M."/>
            <person name="Wayne K.J."/>
            <person name="Tettelin H."/>
            <person name="Glass J.I."/>
            <person name="Rusch D."/>
            <person name="Podicherti R."/>
            <person name="Tsui H.-C.T."/>
            <person name="Winkler M.E."/>
        </authorList>
    </citation>
    <scope>NUCLEOTIDE SEQUENCE</scope>
</reference>
<feature type="non-terminal residue" evidence="3">
    <location>
        <position position="1"/>
    </location>
</feature>
<dbReference type="GO" id="GO:0006313">
    <property type="term" value="P:DNA transposition"/>
    <property type="evidence" value="ECO:0007669"/>
    <property type="project" value="InterPro"/>
</dbReference>
<evidence type="ECO:0000259" key="2">
    <source>
        <dbReference type="Pfam" id="PF01609"/>
    </source>
</evidence>